<reference evidence="1" key="1">
    <citation type="submission" date="2020-10" db="EMBL/GenBank/DDBJ databases">
        <title>Connecting structure to function with the recovery of over 1000 high-quality activated sludge metagenome-assembled genomes encoding full-length rRNA genes using long-read sequencing.</title>
        <authorList>
            <person name="Singleton C.M."/>
            <person name="Petriglieri F."/>
            <person name="Kristensen J.M."/>
            <person name="Kirkegaard R.H."/>
            <person name="Michaelsen T.Y."/>
            <person name="Andersen M.H."/>
            <person name="Karst S.M."/>
            <person name="Dueholm M.S."/>
            <person name="Nielsen P.H."/>
            <person name="Albertsen M."/>
        </authorList>
    </citation>
    <scope>NUCLEOTIDE SEQUENCE</scope>
    <source>
        <strain evidence="1">EsbW_18-Q3-R4-48_MAXAC.044</strain>
    </source>
</reference>
<dbReference type="SUPFAM" id="SSF46785">
    <property type="entry name" value="Winged helix' DNA-binding domain"/>
    <property type="match status" value="1"/>
</dbReference>
<gene>
    <name evidence="1" type="ORF">IPJ48_01745</name>
</gene>
<evidence type="ECO:0000313" key="2">
    <source>
        <dbReference type="Proteomes" id="UP000886602"/>
    </source>
</evidence>
<sequence length="77" mass="8899">MQHPEFNIRGVRRADLESFLPRLSVASITRYLKRLRDFGLIKKVVGTYRYYFTRTGRNAIASACRIAEQIIIPTLAV</sequence>
<accession>A0A9D7I7A0</accession>
<dbReference type="AlphaFoldDB" id="A0A9D7I7A0"/>
<dbReference type="InterPro" id="IPR036390">
    <property type="entry name" value="WH_DNA-bd_sf"/>
</dbReference>
<proteinExistence type="predicted"/>
<protein>
    <submittedName>
        <fullName evidence="1">Uncharacterized protein</fullName>
    </submittedName>
</protein>
<organism evidence="1 2">
    <name type="scientific">Candidatus Propionivibrio dominans</name>
    <dbReference type="NCBI Taxonomy" id="2954373"/>
    <lineage>
        <taxon>Bacteria</taxon>
        <taxon>Pseudomonadati</taxon>
        <taxon>Pseudomonadota</taxon>
        <taxon>Betaproteobacteria</taxon>
        <taxon>Rhodocyclales</taxon>
        <taxon>Rhodocyclaceae</taxon>
        <taxon>Propionivibrio</taxon>
    </lineage>
</organism>
<evidence type="ECO:0000313" key="1">
    <source>
        <dbReference type="EMBL" id="MBK7421908.1"/>
    </source>
</evidence>
<name>A0A9D7I7A0_9RHOO</name>
<comment type="caution">
    <text evidence="1">The sequence shown here is derived from an EMBL/GenBank/DDBJ whole genome shotgun (WGS) entry which is preliminary data.</text>
</comment>
<dbReference type="EMBL" id="JADJNC010000003">
    <property type="protein sequence ID" value="MBK7421908.1"/>
    <property type="molecule type" value="Genomic_DNA"/>
</dbReference>
<dbReference type="Proteomes" id="UP000886602">
    <property type="component" value="Unassembled WGS sequence"/>
</dbReference>